<keyword evidence="2 10" id="KW-0690">Ribosome biogenesis</keyword>
<evidence type="ECO:0000313" key="15">
    <source>
        <dbReference type="Proteomes" id="UP000261905"/>
    </source>
</evidence>
<dbReference type="CDD" id="cd01854">
    <property type="entry name" value="YjeQ_EngC"/>
    <property type="match status" value="1"/>
</dbReference>
<evidence type="ECO:0000256" key="9">
    <source>
        <dbReference type="ARBA" id="ARBA00023134"/>
    </source>
</evidence>
<feature type="binding site" evidence="10">
    <location>
        <position position="296"/>
    </location>
    <ligand>
        <name>Zn(2+)</name>
        <dbReference type="ChEBI" id="CHEBI:29105"/>
    </ligand>
</feature>
<evidence type="ECO:0000259" key="12">
    <source>
        <dbReference type="PROSITE" id="PS50936"/>
    </source>
</evidence>
<dbReference type="InterPro" id="IPR030378">
    <property type="entry name" value="G_CP_dom"/>
</dbReference>
<protein>
    <recommendedName>
        <fullName evidence="10">Small ribosomal subunit biogenesis GTPase RsgA</fullName>
        <ecNumber evidence="10">3.6.1.-</ecNumber>
    </recommendedName>
</protein>
<feature type="domain" description="CP-type G" evidence="13">
    <location>
        <begin position="113"/>
        <end position="268"/>
    </location>
</feature>
<dbReference type="SUPFAM" id="SSF52540">
    <property type="entry name" value="P-loop containing nucleoside triphosphate hydrolases"/>
    <property type="match status" value="1"/>
</dbReference>
<keyword evidence="15" id="KW-1185">Reference proteome</keyword>
<dbReference type="GO" id="GO:0003924">
    <property type="term" value="F:GTPase activity"/>
    <property type="evidence" value="ECO:0007669"/>
    <property type="project" value="UniProtKB-UniRule"/>
</dbReference>
<comment type="function">
    <text evidence="10">One of several proteins that assist in the late maturation steps of the functional core of the 30S ribosomal subunit. Helps release RbfA from mature subunits. May play a role in the assembly of ribosomal proteins into the subunit. Circularly permuted GTPase that catalyzes slow GTP hydrolysis, GTPase activity is stimulated by the 30S ribosomal subunit.</text>
</comment>
<evidence type="ECO:0000256" key="10">
    <source>
        <dbReference type="HAMAP-Rule" id="MF_01820"/>
    </source>
</evidence>
<evidence type="ECO:0000256" key="6">
    <source>
        <dbReference type="ARBA" id="ARBA00022801"/>
    </source>
</evidence>
<dbReference type="AlphaFoldDB" id="A0A371PKF4"/>
<feature type="binding site" evidence="10">
    <location>
        <position position="291"/>
    </location>
    <ligand>
        <name>Zn(2+)</name>
        <dbReference type="ChEBI" id="CHEBI:29105"/>
    </ligand>
</feature>
<dbReference type="GO" id="GO:0005737">
    <property type="term" value="C:cytoplasm"/>
    <property type="evidence" value="ECO:0007669"/>
    <property type="project" value="UniProtKB-SubCell"/>
</dbReference>
<keyword evidence="1 10" id="KW-0963">Cytoplasm</keyword>
<dbReference type="PANTHER" id="PTHR32120">
    <property type="entry name" value="SMALL RIBOSOMAL SUBUNIT BIOGENESIS GTPASE RSGA"/>
    <property type="match status" value="1"/>
</dbReference>
<comment type="subunit">
    <text evidence="10">Monomer. Associates with 30S ribosomal subunit, binds 16S rRNA.</text>
</comment>
<keyword evidence="8 10" id="KW-0694">RNA-binding</keyword>
<evidence type="ECO:0000256" key="7">
    <source>
        <dbReference type="ARBA" id="ARBA00022833"/>
    </source>
</evidence>
<dbReference type="HAMAP" id="MF_01820">
    <property type="entry name" value="GTPase_RsgA"/>
    <property type="match status" value="1"/>
</dbReference>
<dbReference type="EC" id="3.6.1.-" evidence="10"/>
<dbReference type="Gene3D" id="3.40.50.300">
    <property type="entry name" value="P-loop containing nucleotide triphosphate hydrolases"/>
    <property type="match status" value="1"/>
</dbReference>
<dbReference type="OrthoDB" id="9809485at2"/>
<dbReference type="GO" id="GO:0042274">
    <property type="term" value="P:ribosomal small subunit biogenesis"/>
    <property type="evidence" value="ECO:0007669"/>
    <property type="project" value="UniProtKB-UniRule"/>
</dbReference>
<comment type="similarity">
    <text evidence="10">Belongs to the TRAFAC class YlqF/YawG GTPase family. RsgA subfamily.</text>
</comment>
<evidence type="ECO:0000259" key="13">
    <source>
        <dbReference type="PROSITE" id="PS51721"/>
    </source>
</evidence>
<dbReference type="PANTHER" id="PTHR32120:SF10">
    <property type="entry name" value="SMALL RIBOSOMAL SUBUNIT BIOGENESIS GTPASE RSGA"/>
    <property type="match status" value="1"/>
</dbReference>
<dbReference type="Pfam" id="PF03193">
    <property type="entry name" value="RsgA_GTPase"/>
    <property type="match status" value="1"/>
</dbReference>
<evidence type="ECO:0000256" key="11">
    <source>
        <dbReference type="SAM" id="MobiDB-lite"/>
    </source>
</evidence>
<dbReference type="EMBL" id="QUBQ01000001">
    <property type="protein sequence ID" value="REK76682.1"/>
    <property type="molecule type" value="Genomic_DNA"/>
</dbReference>
<proteinExistence type="inferred from homology"/>
<dbReference type="NCBIfam" id="TIGR00157">
    <property type="entry name" value="ribosome small subunit-dependent GTPase A"/>
    <property type="match status" value="1"/>
</dbReference>
<evidence type="ECO:0000256" key="8">
    <source>
        <dbReference type="ARBA" id="ARBA00022884"/>
    </source>
</evidence>
<keyword evidence="6 10" id="KW-0378">Hydrolase</keyword>
<dbReference type="RefSeq" id="WP_116043748.1">
    <property type="nucleotide sequence ID" value="NZ_QUBQ01000001.1"/>
</dbReference>
<feature type="binding site" evidence="10">
    <location>
        <position position="304"/>
    </location>
    <ligand>
        <name>Zn(2+)</name>
        <dbReference type="ChEBI" id="CHEBI:29105"/>
    </ligand>
</feature>
<keyword evidence="4 10" id="KW-0699">rRNA-binding</keyword>
<feature type="region of interest" description="Disordered" evidence="11">
    <location>
        <begin position="335"/>
        <end position="376"/>
    </location>
</feature>
<evidence type="ECO:0000256" key="2">
    <source>
        <dbReference type="ARBA" id="ARBA00022517"/>
    </source>
</evidence>
<evidence type="ECO:0000313" key="14">
    <source>
        <dbReference type="EMBL" id="REK76682.1"/>
    </source>
</evidence>
<keyword evidence="3 10" id="KW-0479">Metal-binding</keyword>
<sequence>MTEQLTDFLKAFGWDEQWNDKRNAASDKLRDASPARVVAQYSHAYKIITMGGERLANVSGRFEFQAESKGDFPAVGDWVMADLLDESPPRAVIQAVLPRQSAMVRKLAGSVPDEQIIGANMDYLFITLAMNGDFNIRKLERYLISAWESGAMPVVLLTKADLCDDHSRYLAEVEDAAPGVPVHMVSALENQGKEALMAYLKPGKTVAVIGSSGVGKSTLLNWLAMDHVQLTSDIRESDARGRHTTTHRELFLLPTGALLMDTPGMRELQLWDSQEGWEQAFSDIEALVAQCRYRDCKHEGEAGCAVRAALQSGELDTGRYGNYKKTERELARLARKETTAMRQRDKKQSTLKNARSRTASRRSVENWEDFGESKRK</sequence>
<dbReference type="PROSITE" id="PS51721">
    <property type="entry name" value="G_CP"/>
    <property type="match status" value="1"/>
</dbReference>
<feature type="binding site" evidence="10">
    <location>
        <position position="298"/>
    </location>
    <ligand>
        <name>Zn(2+)</name>
        <dbReference type="ChEBI" id="CHEBI:29105"/>
    </ligand>
</feature>
<organism evidence="14 15">
    <name type="scientific">Paenibacillus paeoniae</name>
    <dbReference type="NCBI Taxonomy" id="2292705"/>
    <lineage>
        <taxon>Bacteria</taxon>
        <taxon>Bacillati</taxon>
        <taxon>Bacillota</taxon>
        <taxon>Bacilli</taxon>
        <taxon>Bacillales</taxon>
        <taxon>Paenibacillaceae</taxon>
        <taxon>Paenibacillus</taxon>
    </lineage>
</organism>
<reference evidence="14 15" key="1">
    <citation type="submission" date="2018-08" db="EMBL/GenBank/DDBJ databases">
        <title>Paenibacillus sp. M4BSY-1, whole genome shotgun sequence.</title>
        <authorList>
            <person name="Tuo L."/>
        </authorList>
    </citation>
    <scope>NUCLEOTIDE SEQUENCE [LARGE SCALE GENOMIC DNA]</scope>
    <source>
        <strain evidence="14 15">M4BSY-1</strain>
    </source>
</reference>
<feature type="binding site" evidence="10">
    <location>
        <begin position="158"/>
        <end position="161"/>
    </location>
    <ligand>
        <name>GTP</name>
        <dbReference type="ChEBI" id="CHEBI:37565"/>
    </ligand>
</feature>
<evidence type="ECO:0000256" key="3">
    <source>
        <dbReference type="ARBA" id="ARBA00022723"/>
    </source>
</evidence>
<evidence type="ECO:0000256" key="1">
    <source>
        <dbReference type="ARBA" id="ARBA00022490"/>
    </source>
</evidence>
<dbReference type="InterPro" id="IPR027417">
    <property type="entry name" value="P-loop_NTPase"/>
</dbReference>
<dbReference type="InterPro" id="IPR010914">
    <property type="entry name" value="RsgA_GTPase_dom"/>
</dbReference>
<accession>A0A371PKF4</accession>
<evidence type="ECO:0000256" key="4">
    <source>
        <dbReference type="ARBA" id="ARBA00022730"/>
    </source>
</evidence>
<name>A0A371PKF4_9BACL</name>
<dbReference type="Gene3D" id="1.10.40.50">
    <property type="entry name" value="Probable gtpase engc, domain 3"/>
    <property type="match status" value="1"/>
</dbReference>
<dbReference type="GO" id="GO:0005525">
    <property type="term" value="F:GTP binding"/>
    <property type="evidence" value="ECO:0007669"/>
    <property type="project" value="UniProtKB-UniRule"/>
</dbReference>
<dbReference type="InterPro" id="IPR004881">
    <property type="entry name" value="Ribosome_biogen_GTPase_RsgA"/>
</dbReference>
<comment type="caution">
    <text evidence="14">The sequence shown here is derived from an EMBL/GenBank/DDBJ whole genome shotgun (WGS) entry which is preliminary data.</text>
</comment>
<feature type="domain" description="EngC GTPase" evidence="12">
    <location>
        <begin position="119"/>
        <end position="266"/>
    </location>
</feature>
<feature type="binding site" evidence="10">
    <location>
        <begin position="210"/>
        <end position="218"/>
    </location>
    <ligand>
        <name>GTP</name>
        <dbReference type="ChEBI" id="CHEBI:37565"/>
    </ligand>
</feature>
<dbReference type="Proteomes" id="UP000261905">
    <property type="component" value="Unassembled WGS sequence"/>
</dbReference>
<keyword evidence="5 10" id="KW-0547">Nucleotide-binding</keyword>
<comment type="subcellular location">
    <subcellularLocation>
        <location evidence="10">Cytoplasm</location>
    </subcellularLocation>
</comment>
<gene>
    <name evidence="10 14" type="primary">rsgA</name>
    <name evidence="14" type="ORF">DX130_06495</name>
</gene>
<feature type="compositionally biased region" description="Basic and acidic residues" evidence="11">
    <location>
        <begin position="335"/>
        <end position="348"/>
    </location>
</feature>
<keyword evidence="7 10" id="KW-0862">Zinc</keyword>
<dbReference type="GO" id="GO:0046872">
    <property type="term" value="F:metal ion binding"/>
    <property type="evidence" value="ECO:0007669"/>
    <property type="project" value="UniProtKB-KW"/>
</dbReference>
<dbReference type="GO" id="GO:0019843">
    <property type="term" value="F:rRNA binding"/>
    <property type="evidence" value="ECO:0007669"/>
    <property type="project" value="UniProtKB-KW"/>
</dbReference>
<comment type="cofactor">
    <cofactor evidence="10">
        <name>Zn(2+)</name>
        <dbReference type="ChEBI" id="CHEBI:29105"/>
    </cofactor>
    <text evidence="10">Binds 1 zinc ion per subunit.</text>
</comment>
<dbReference type="PROSITE" id="PS50936">
    <property type="entry name" value="ENGC_GTPASE"/>
    <property type="match status" value="1"/>
</dbReference>
<keyword evidence="9 10" id="KW-0342">GTP-binding</keyword>
<evidence type="ECO:0000256" key="5">
    <source>
        <dbReference type="ARBA" id="ARBA00022741"/>
    </source>
</evidence>